<reference evidence="1 2" key="1">
    <citation type="submission" date="2018-03" db="EMBL/GenBank/DDBJ databases">
        <title>Genomic Encyclopedia of Archaeal and Bacterial Type Strains, Phase II (KMG-II): from individual species to whole genera.</title>
        <authorList>
            <person name="Goeker M."/>
        </authorList>
    </citation>
    <scope>NUCLEOTIDE SEQUENCE [LARGE SCALE GENOMIC DNA]</scope>
    <source>
        <strain evidence="1 2">DSM 13175</strain>
    </source>
</reference>
<protein>
    <submittedName>
        <fullName evidence="1">Uncharacterized protein</fullName>
    </submittedName>
</protein>
<gene>
    <name evidence="1" type="ORF">CLV38_12225</name>
</gene>
<name>A0A2T0W3N5_9LACT</name>
<proteinExistence type="predicted"/>
<dbReference type="RefSeq" id="WP_106195044.1">
    <property type="nucleotide sequence ID" value="NZ_PVTO01000022.1"/>
</dbReference>
<evidence type="ECO:0000313" key="1">
    <source>
        <dbReference type="EMBL" id="PRY80089.1"/>
    </source>
</evidence>
<dbReference type="Proteomes" id="UP000238205">
    <property type="component" value="Unassembled WGS sequence"/>
</dbReference>
<comment type="caution">
    <text evidence="1">The sequence shown here is derived from an EMBL/GenBank/DDBJ whole genome shotgun (WGS) entry which is preliminary data.</text>
</comment>
<dbReference type="EMBL" id="PVTO01000022">
    <property type="protein sequence ID" value="PRY80089.1"/>
    <property type="molecule type" value="Genomic_DNA"/>
</dbReference>
<dbReference type="OrthoDB" id="9963925at2"/>
<evidence type="ECO:0000313" key="2">
    <source>
        <dbReference type="Proteomes" id="UP000238205"/>
    </source>
</evidence>
<keyword evidence="2" id="KW-1185">Reference proteome</keyword>
<dbReference type="AlphaFoldDB" id="A0A2T0W3N5"/>
<sequence>MKYIGLVVLMGLPASGCARSGPQNAYEEIRESRDQWAEIDRRVEEKREEYSSEFGEITFSGDPDELTDVVLSITSGLRVANMPFFYYFYEEGDQIQLDVELYEEGEDGYISWDEIQESLVVDDIEFEDGTYTVTAEEYTFKLHMFQDSVRRLRDDSGEMLMPSYYVPEELKEQWRDEATEEVESSD</sequence>
<organism evidence="1 2">
    <name type="scientific">Alkalibacterium olivapovliticus</name>
    <dbReference type="NCBI Taxonomy" id="99907"/>
    <lineage>
        <taxon>Bacteria</taxon>
        <taxon>Bacillati</taxon>
        <taxon>Bacillota</taxon>
        <taxon>Bacilli</taxon>
        <taxon>Lactobacillales</taxon>
        <taxon>Carnobacteriaceae</taxon>
        <taxon>Alkalibacterium</taxon>
    </lineage>
</organism>
<accession>A0A2T0W3N5</accession>